<gene>
    <name evidence="6" type="ORF">E6O51_04585</name>
</gene>
<organism evidence="6 7">
    <name type="scientific">Pseudothauera rhizosphaerae</name>
    <dbReference type="NCBI Taxonomy" id="2565932"/>
    <lineage>
        <taxon>Bacteria</taxon>
        <taxon>Pseudomonadati</taxon>
        <taxon>Pseudomonadota</taxon>
        <taxon>Betaproteobacteria</taxon>
        <taxon>Rhodocyclales</taxon>
        <taxon>Zoogloeaceae</taxon>
        <taxon>Pseudothauera</taxon>
    </lineage>
</organism>
<dbReference type="InterPro" id="IPR058647">
    <property type="entry name" value="BSH_CzcB-like"/>
</dbReference>
<evidence type="ECO:0000256" key="2">
    <source>
        <dbReference type="SAM" id="SignalP"/>
    </source>
</evidence>
<keyword evidence="2" id="KW-0732">Signal</keyword>
<name>A0A4S4ATZ2_9RHOO</name>
<evidence type="ECO:0000313" key="6">
    <source>
        <dbReference type="EMBL" id="THF63348.1"/>
    </source>
</evidence>
<dbReference type="Gene3D" id="1.10.287.470">
    <property type="entry name" value="Helix hairpin bin"/>
    <property type="match status" value="1"/>
</dbReference>
<dbReference type="Pfam" id="PF25954">
    <property type="entry name" value="Beta-barrel_RND_2"/>
    <property type="match status" value="1"/>
</dbReference>
<dbReference type="PANTHER" id="PTHR30469:SF18">
    <property type="entry name" value="RESISTANCE-NODULATION-CELL DIVISION (RND) EFFLUX MEMBRANE FUSION PROTEIN-RELATED"/>
    <property type="match status" value="1"/>
</dbReference>
<dbReference type="Pfam" id="PF25967">
    <property type="entry name" value="RND-MFP_C"/>
    <property type="match status" value="1"/>
</dbReference>
<dbReference type="PANTHER" id="PTHR30469">
    <property type="entry name" value="MULTIDRUG RESISTANCE PROTEIN MDTA"/>
    <property type="match status" value="1"/>
</dbReference>
<dbReference type="SUPFAM" id="SSF111369">
    <property type="entry name" value="HlyD-like secretion proteins"/>
    <property type="match status" value="1"/>
</dbReference>
<keyword evidence="7" id="KW-1185">Reference proteome</keyword>
<dbReference type="EMBL" id="SSOD01000003">
    <property type="protein sequence ID" value="THF63348.1"/>
    <property type="molecule type" value="Genomic_DNA"/>
</dbReference>
<dbReference type="Pfam" id="PF25973">
    <property type="entry name" value="BSH_CzcB"/>
    <property type="match status" value="1"/>
</dbReference>
<accession>A0A4S4ATZ2</accession>
<feature type="domain" description="Multidrug resistance protein MdtA-like C-terminal permuted SH3" evidence="4">
    <location>
        <begin position="282"/>
        <end position="338"/>
    </location>
</feature>
<dbReference type="InterPro" id="IPR006143">
    <property type="entry name" value="RND_pump_MFP"/>
</dbReference>
<comment type="similarity">
    <text evidence="1">Belongs to the membrane fusion protein (MFP) (TC 8.A.1) family.</text>
</comment>
<sequence length="347" mass="35835">MLRQTIPVLMLLSATCLPLQPVLASPPDGAAALETVSAHAADAGAATAHAGRVEAVRSATVAAQVAGTITALHVKAGDRVVAGQELVHIDSRVAGKTAVASAAQTDAAVAMLAAARSEFERQQRLFEKQYISQAALERAEAQYKSAAAQARAQQAAADAAGTQAGLFVLRAPFDAIVAEVPVETGDMAMPGSPLLALFAPDALRVVADVPQGALPADAAAQDIELELPDGRMLSPTAVEVLPTLDARSHTVRLRLALPPAAGVVAPGSYARVWLPGAVPRAAVLVPRQAVVRRAEMTGLYVLDAQQRPLLRQVRLGAEHGDLVEVLAGVDAGDAVVLDPQAAARLRR</sequence>
<evidence type="ECO:0000256" key="1">
    <source>
        <dbReference type="ARBA" id="ARBA00009477"/>
    </source>
</evidence>
<dbReference type="RefSeq" id="WP_136383799.1">
    <property type="nucleotide sequence ID" value="NZ_SSOD01000003.1"/>
</dbReference>
<dbReference type="Gene3D" id="2.40.420.20">
    <property type="match status" value="1"/>
</dbReference>
<evidence type="ECO:0000259" key="3">
    <source>
        <dbReference type="Pfam" id="PF25954"/>
    </source>
</evidence>
<reference evidence="6 7" key="1">
    <citation type="submission" date="2019-04" db="EMBL/GenBank/DDBJ databases">
        <title>Azoarcus rhizosphaerae sp. nov. isolated from rhizosphere of Ficus religiosa.</title>
        <authorList>
            <person name="Lin S.-Y."/>
            <person name="Hameed A."/>
            <person name="Hsu Y.-H."/>
            <person name="Young C.-C."/>
        </authorList>
    </citation>
    <scope>NUCLEOTIDE SEQUENCE [LARGE SCALE GENOMIC DNA]</scope>
    <source>
        <strain evidence="6 7">CC-YHH848</strain>
    </source>
</reference>
<dbReference type="Gene3D" id="2.40.50.100">
    <property type="match status" value="1"/>
</dbReference>
<dbReference type="NCBIfam" id="TIGR01730">
    <property type="entry name" value="RND_mfp"/>
    <property type="match status" value="1"/>
</dbReference>
<evidence type="ECO:0000313" key="7">
    <source>
        <dbReference type="Proteomes" id="UP000307956"/>
    </source>
</evidence>
<dbReference type="GO" id="GO:0015562">
    <property type="term" value="F:efflux transmembrane transporter activity"/>
    <property type="evidence" value="ECO:0007669"/>
    <property type="project" value="TreeGrafter"/>
</dbReference>
<evidence type="ECO:0000259" key="5">
    <source>
        <dbReference type="Pfam" id="PF25973"/>
    </source>
</evidence>
<dbReference type="InterPro" id="IPR058627">
    <property type="entry name" value="MdtA-like_C"/>
</dbReference>
<dbReference type="Gene3D" id="2.40.30.170">
    <property type="match status" value="1"/>
</dbReference>
<dbReference type="OrthoDB" id="9806939at2"/>
<dbReference type="AlphaFoldDB" id="A0A4S4ATZ2"/>
<evidence type="ECO:0000259" key="4">
    <source>
        <dbReference type="Pfam" id="PF25967"/>
    </source>
</evidence>
<feature type="signal peptide" evidence="2">
    <location>
        <begin position="1"/>
        <end position="24"/>
    </location>
</feature>
<dbReference type="GO" id="GO:1990281">
    <property type="term" value="C:efflux pump complex"/>
    <property type="evidence" value="ECO:0007669"/>
    <property type="project" value="TreeGrafter"/>
</dbReference>
<comment type="caution">
    <text evidence="6">The sequence shown here is derived from an EMBL/GenBank/DDBJ whole genome shotgun (WGS) entry which is preliminary data.</text>
</comment>
<feature type="chain" id="PRO_5020293658" evidence="2">
    <location>
        <begin position="25"/>
        <end position="347"/>
    </location>
</feature>
<dbReference type="Proteomes" id="UP000307956">
    <property type="component" value="Unassembled WGS sequence"/>
</dbReference>
<feature type="domain" description="CzcB-like barrel-sandwich hybrid" evidence="5">
    <location>
        <begin position="58"/>
        <end position="187"/>
    </location>
</feature>
<dbReference type="InterPro" id="IPR058792">
    <property type="entry name" value="Beta-barrel_RND_2"/>
</dbReference>
<feature type="domain" description="CusB-like beta-barrel" evidence="3">
    <location>
        <begin position="205"/>
        <end position="274"/>
    </location>
</feature>
<proteinExistence type="inferred from homology"/>
<protein>
    <submittedName>
        <fullName evidence="6">Efflux RND transporter periplasmic adaptor subunit</fullName>
    </submittedName>
</protein>